<reference evidence="2" key="1">
    <citation type="journal article" date="2023" name="Science">
        <title>Elucidation of the pathway for biosynthesis of saponin adjuvants from the soapbark tree.</title>
        <authorList>
            <person name="Reed J."/>
            <person name="Orme A."/>
            <person name="El-Demerdash A."/>
            <person name="Owen C."/>
            <person name="Martin L.B.B."/>
            <person name="Misra R.C."/>
            <person name="Kikuchi S."/>
            <person name="Rejzek M."/>
            <person name="Martin A.C."/>
            <person name="Harkess A."/>
            <person name="Leebens-Mack J."/>
            <person name="Louveau T."/>
            <person name="Stephenson M.J."/>
            <person name="Osbourn A."/>
        </authorList>
    </citation>
    <scope>NUCLEOTIDE SEQUENCE</scope>
    <source>
        <strain evidence="2">S10</strain>
    </source>
</reference>
<organism evidence="2 3">
    <name type="scientific">Quillaja saponaria</name>
    <name type="common">Soap bark tree</name>
    <dbReference type="NCBI Taxonomy" id="32244"/>
    <lineage>
        <taxon>Eukaryota</taxon>
        <taxon>Viridiplantae</taxon>
        <taxon>Streptophyta</taxon>
        <taxon>Embryophyta</taxon>
        <taxon>Tracheophyta</taxon>
        <taxon>Spermatophyta</taxon>
        <taxon>Magnoliopsida</taxon>
        <taxon>eudicotyledons</taxon>
        <taxon>Gunneridae</taxon>
        <taxon>Pentapetalae</taxon>
        <taxon>rosids</taxon>
        <taxon>fabids</taxon>
        <taxon>Fabales</taxon>
        <taxon>Quillajaceae</taxon>
        <taxon>Quillaja</taxon>
    </lineage>
</organism>
<proteinExistence type="predicted"/>
<evidence type="ECO:0000313" key="2">
    <source>
        <dbReference type="EMBL" id="KAJ7955498.1"/>
    </source>
</evidence>
<feature type="region of interest" description="Disordered" evidence="1">
    <location>
        <begin position="1"/>
        <end position="34"/>
    </location>
</feature>
<dbReference type="KEGG" id="qsa:O6P43_022078"/>
<evidence type="ECO:0000256" key="1">
    <source>
        <dbReference type="SAM" id="MobiDB-lite"/>
    </source>
</evidence>
<accession>A0AAD7PH96</accession>
<dbReference type="EMBL" id="JARAOO010000009">
    <property type="protein sequence ID" value="KAJ7955498.1"/>
    <property type="molecule type" value="Genomic_DNA"/>
</dbReference>
<feature type="compositionally biased region" description="Polar residues" evidence="1">
    <location>
        <begin position="1"/>
        <end position="27"/>
    </location>
</feature>
<name>A0AAD7PH96_QUISA</name>
<sequence>MTSAAESITDSLRSGSSIDGSGGTKCSNRNERSRKEAYRDVGLYEANLVYGPIQIEMCYRSMGNMIIGISITTQMYNLTPIIYKSKEDMHMRHRRGML</sequence>
<evidence type="ECO:0000313" key="3">
    <source>
        <dbReference type="Proteomes" id="UP001163823"/>
    </source>
</evidence>
<dbReference type="Proteomes" id="UP001163823">
    <property type="component" value="Chromosome 9"/>
</dbReference>
<protein>
    <submittedName>
        <fullName evidence="2">Uncharacterized protein</fullName>
    </submittedName>
</protein>
<dbReference type="AlphaFoldDB" id="A0AAD7PH96"/>
<comment type="caution">
    <text evidence="2">The sequence shown here is derived from an EMBL/GenBank/DDBJ whole genome shotgun (WGS) entry which is preliminary data.</text>
</comment>
<gene>
    <name evidence="2" type="ORF">O6P43_022078</name>
</gene>
<keyword evidence="3" id="KW-1185">Reference proteome</keyword>